<protein>
    <submittedName>
        <fullName evidence="2">Uncharacterized protein</fullName>
    </submittedName>
</protein>
<sequence length="208" mass="22345">MNFYRSPDSDASDGAPSYARLAARLRLLPSYAHPNSQALLDKLEQGEIDSEECLHELTQDVIKRTEHAQEHARQLQLHDTEQQRQQQEQRMRVDEEIASNATTDEPTIVNADVDAEDSPTSADDAQASTAQAFSPTAPPASTGKGSSGGTNGIAQTPGNSAISELGWSSSNNEVDTAGVLDSGAFDAGTSGQHGSLDEDDERDERFED</sequence>
<feature type="compositionally biased region" description="Polar residues" evidence="1">
    <location>
        <begin position="153"/>
        <end position="174"/>
    </location>
</feature>
<proteinExistence type="predicted"/>
<feature type="region of interest" description="Disordered" evidence="1">
    <location>
        <begin position="65"/>
        <end position="208"/>
    </location>
</feature>
<dbReference type="RefSeq" id="WP_196957320.1">
    <property type="nucleotide sequence ID" value="NZ_JADWYK010000023.1"/>
</dbReference>
<reference evidence="2 3" key="1">
    <citation type="submission" date="2020-11" db="EMBL/GenBank/DDBJ databases">
        <title>Hymenobacter sp.</title>
        <authorList>
            <person name="Kim M.K."/>
        </authorList>
    </citation>
    <scope>NUCLEOTIDE SEQUENCE [LARGE SCALE GENOMIC DNA]</scope>
    <source>
        <strain evidence="2 3">BT594</strain>
    </source>
</reference>
<dbReference type="Proteomes" id="UP000601099">
    <property type="component" value="Unassembled WGS sequence"/>
</dbReference>
<organism evidence="2 3">
    <name type="scientific">Hymenobacter guriensis</name>
    <dbReference type="NCBI Taxonomy" id="2793065"/>
    <lineage>
        <taxon>Bacteria</taxon>
        <taxon>Pseudomonadati</taxon>
        <taxon>Bacteroidota</taxon>
        <taxon>Cytophagia</taxon>
        <taxon>Cytophagales</taxon>
        <taxon>Hymenobacteraceae</taxon>
        <taxon>Hymenobacter</taxon>
    </lineage>
</organism>
<feature type="compositionally biased region" description="Low complexity" evidence="1">
    <location>
        <begin position="120"/>
        <end position="132"/>
    </location>
</feature>
<accession>A0ABS0L839</accession>
<name>A0ABS0L839_9BACT</name>
<comment type="caution">
    <text evidence="2">The sequence shown here is derived from an EMBL/GenBank/DDBJ whole genome shotgun (WGS) entry which is preliminary data.</text>
</comment>
<evidence type="ECO:0000313" key="3">
    <source>
        <dbReference type="Proteomes" id="UP000601099"/>
    </source>
</evidence>
<evidence type="ECO:0000313" key="2">
    <source>
        <dbReference type="EMBL" id="MBG8556301.1"/>
    </source>
</evidence>
<evidence type="ECO:0000256" key="1">
    <source>
        <dbReference type="SAM" id="MobiDB-lite"/>
    </source>
</evidence>
<keyword evidence="3" id="KW-1185">Reference proteome</keyword>
<gene>
    <name evidence="2" type="ORF">I5L79_22335</name>
</gene>
<feature type="compositionally biased region" description="Basic and acidic residues" evidence="1">
    <location>
        <begin position="65"/>
        <end position="95"/>
    </location>
</feature>
<dbReference type="EMBL" id="JADWYK010000023">
    <property type="protein sequence ID" value="MBG8556301.1"/>
    <property type="molecule type" value="Genomic_DNA"/>
</dbReference>